<keyword evidence="3" id="KW-0031">Aminopeptidase</keyword>
<evidence type="ECO:0000313" key="4">
    <source>
        <dbReference type="EMBL" id="QYA10343.1"/>
    </source>
</evidence>
<gene>
    <name evidence="3" type="ORF">CFBP5473_23895</name>
    <name evidence="4" type="ORF">J5285_22560</name>
</gene>
<dbReference type="InterPro" id="IPR050659">
    <property type="entry name" value="Peptidase_M24B"/>
</dbReference>
<dbReference type="SUPFAM" id="SSF53092">
    <property type="entry name" value="Creatinase/prolidase N-terminal domain"/>
    <property type="match status" value="1"/>
</dbReference>
<dbReference type="InterPro" id="IPR036005">
    <property type="entry name" value="Creatinase/aminopeptidase-like"/>
</dbReference>
<keyword evidence="3" id="KW-0645">Protease</keyword>
<dbReference type="PANTHER" id="PTHR46112:SF2">
    <property type="entry name" value="XAA-PRO AMINOPEPTIDASE P-RELATED"/>
    <property type="match status" value="1"/>
</dbReference>
<dbReference type="InterPro" id="IPR029149">
    <property type="entry name" value="Creatin/AminoP/Spt16_N"/>
</dbReference>
<dbReference type="RefSeq" id="WP_084631803.1">
    <property type="nucleotide sequence ID" value="NZ_CP039694.1"/>
</dbReference>
<dbReference type="OrthoDB" id="9803194at2"/>
<evidence type="ECO:0000313" key="5">
    <source>
        <dbReference type="Proteomes" id="UP000298545"/>
    </source>
</evidence>
<dbReference type="InterPro" id="IPR000587">
    <property type="entry name" value="Creatinase_N"/>
</dbReference>
<dbReference type="SUPFAM" id="SSF55920">
    <property type="entry name" value="Creatinase/aminopeptidase"/>
    <property type="match status" value="1"/>
</dbReference>
<dbReference type="KEGG" id="alf:CFBP5473_23895"/>
<dbReference type="Proteomes" id="UP000298545">
    <property type="component" value="Plasmid pTiCFBP5473"/>
</dbReference>
<geneLocation type="plasmid" evidence="3">
    <name>pTiCFBP5473</name>
</geneLocation>
<dbReference type="AlphaFoldDB" id="A0A4D7E4H4"/>
<dbReference type="Pfam" id="PF01321">
    <property type="entry name" value="Creatinase_N"/>
    <property type="match status" value="1"/>
</dbReference>
<evidence type="ECO:0000313" key="3">
    <source>
        <dbReference type="EMBL" id="QCJ01007.1"/>
    </source>
</evidence>
<accession>A0A4D7E4H4</accession>
<dbReference type="STRING" id="1367849.GCA_000518585_04167"/>
<name>A0A4D7E4H4_9HYPH</name>
<keyword evidence="6" id="KW-1185">Reference proteome</keyword>
<dbReference type="EMBL" id="CP072169">
    <property type="protein sequence ID" value="QYA10343.1"/>
    <property type="molecule type" value="Genomic_DNA"/>
</dbReference>
<dbReference type="EMBL" id="CP039694">
    <property type="protein sequence ID" value="QCJ01007.1"/>
    <property type="molecule type" value="Genomic_DNA"/>
</dbReference>
<organism evidence="3 5">
    <name type="scientific">Agrobacterium larrymoorei</name>
    <dbReference type="NCBI Taxonomy" id="160699"/>
    <lineage>
        <taxon>Bacteria</taxon>
        <taxon>Pseudomonadati</taxon>
        <taxon>Pseudomonadota</taxon>
        <taxon>Alphaproteobacteria</taxon>
        <taxon>Hyphomicrobiales</taxon>
        <taxon>Rhizobiaceae</taxon>
        <taxon>Rhizobium/Agrobacterium group</taxon>
        <taxon>Agrobacterium</taxon>
    </lineage>
</organism>
<feature type="domain" description="Creatinase N-terminal" evidence="2">
    <location>
        <begin position="22"/>
        <end position="160"/>
    </location>
</feature>
<keyword evidence="3" id="KW-0614">Plasmid</keyword>
<dbReference type="Proteomes" id="UP000826513">
    <property type="component" value="Plasmid pTiAF3.44"/>
</dbReference>
<proteinExistence type="predicted"/>
<dbReference type="CDD" id="cd01066">
    <property type="entry name" value="APP_MetAP"/>
    <property type="match status" value="1"/>
</dbReference>
<dbReference type="InterPro" id="IPR000994">
    <property type="entry name" value="Pept_M24"/>
</dbReference>
<evidence type="ECO:0000259" key="1">
    <source>
        <dbReference type="Pfam" id="PF00557"/>
    </source>
</evidence>
<evidence type="ECO:0000259" key="2">
    <source>
        <dbReference type="Pfam" id="PF01321"/>
    </source>
</evidence>
<reference evidence="4 6" key="2">
    <citation type="submission" date="2021-03" db="EMBL/GenBank/DDBJ databases">
        <title>Rapid diversification of plasmids in a genus of pathogenic and nitrogen fixing bacteria.</title>
        <authorList>
            <person name="Weisberg A.J."/>
            <person name="Miller M."/>
            <person name="Ream W."/>
            <person name="Grunwald N.J."/>
            <person name="Chang J.H."/>
        </authorList>
    </citation>
    <scope>NUCLEOTIDE SEQUENCE [LARGE SCALE GENOMIC DNA]</scope>
    <source>
        <strain evidence="4 6">AF3.44</strain>
        <plasmid evidence="4 6">pTiAF3.44</plasmid>
    </source>
</reference>
<geneLocation type="plasmid" evidence="5">
    <name>pticfbp5473</name>
</geneLocation>
<dbReference type="Gene3D" id="3.90.230.10">
    <property type="entry name" value="Creatinase/methionine aminopeptidase superfamily"/>
    <property type="match status" value="1"/>
</dbReference>
<sequence length="399" mass="43171">MALLRKHSSKEIFSSTADYRNRVARLQAEMKKIKLEIIVLHGSANHRFFTGLDGLPDVRPIFLIVRPEAEPVFVSPRIEAVVIRKKCPERVIAEWGDWEEPGLFRSFEDAIAALIKNEAPQAATIGIDYDTITALNLNLLVKKIHPVCISNVSDMIGDIRRFNDVTVMEHLSRAAEVAVDKFRAISDAIAPGITEWQAALKGFCAATECVAKYLEGDENHSPLGSSFTVMGSGSERSAHAHSVAAGRVMEDGDLVQICCCTPIFLGQEICFDRPVFVGTLELPQPVKNILQAAREASAAAWALVRPGVTAGEVHNAALEVIVRYGYEEGMQHGTGRSIGCGGVGFRIKAGDPTVLKEGDIIGIEPGVYGYGVGGARYGDTGVVLAEGCEIITPFQLARD</sequence>
<evidence type="ECO:0000313" key="6">
    <source>
        <dbReference type="Proteomes" id="UP000826513"/>
    </source>
</evidence>
<dbReference type="PANTHER" id="PTHR46112">
    <property type="entry name" value="AMINOPEPTIDASE"/>
    <property type="match status" value="1"/>
</dbReference>
<geneLocation type="plasmid" evidence="4 6">
    <name>pTiAF3.44</name>
</geneLocation>
<protein>
    <submittedName>
        <fullName evidence="3">Aminopeptidase P family protein</fullName>
    </submittedName>
</protein>
<keyword evidence="3" id="KW-0378">Hydrolase</keyword>
<reference evidence="3 5" key="1">
    <citation type="submission" date="2019-04" db="EMBL/GenBank/DDBJ databases">
        <title>Complete genome sequence of Agrobacterium larrymoorei CFBP5473.</title>
        <authorList>
            <person name="Haryono M."/>
            <person name="Chou L."/>
            <person name="Lin Y.-C."/>
            <person name="Lai E.-M."/>
            <person name="Kuo C.-H."/>
        </authorList>
    </citation>
    <scope>NUCLEOTIDE SEQUENCE [LARGE SCALE GENOMIC DNA]</scope>
    <source>
        <strain evidence="3 5">CFBP5473</strain>
        <plasmid evidence="5">pticfbp5473</plasmid>
        <plasmid evidence="3">pTiCFBP5473</plasmid>
    </source>
</reference>
<feature type="domain" description="Peptidase M24" evidence="1">
    <location>
        <begin position="170"/>
        <end position="383"/>
    </location>
</feature>
<dbReference type="Gene3D" id="3.40.350.10">
    <property type="entry name" value="Creatinase/prolidase N-terminal domain"/>
    <property type="match status" value="1"/>
</dbReference>
<dbReference type="Pfam" id="PF00557">
    <property type="entry name" value="Peptidase_M24"/>
    <property type="match status" value="1"/>
</dbReference>
<dbReference type="GO" id="GO:0004177">
    <property type="term" value="F:aminopeptidase activity"/>
    <property type="evidence" value="ECO:0007669"/>
    <property type="project" value="UniProtKB-KW"/>
</dbReference>